<evidence type="ECO:0000313" key="2">
    <source>
        <dbReference type="Proteomes" id="UP000501623"/>
    </source>
</evidence>
<dbReference type="RefSeq" id="WP_171592068.1">
    <property type="nucleotide sequence ID" value="NZ_CP053538.1"/>
</dbReference>
<dbReference type="AlphaFoldDB" id="A0A6M6BIZ9"/>
<keyword evidence="2" id="KW-1185">Reference proteome</keyword>
<evidence type="ECO:0000313" key="1">
    <source>
        <dbReference type="EMBL" id="QJX47979.1"/>
    </source>
</evidence>
<dbReference type="KEGG" id="hts:HMJ29_13940"/>
<name>A0A6M6BIZ9_9BACT</name>
<reference evidence="1 2" key="1">
    <citation type="submission" date="2020-05" db="EMBL/GenBank/DDBJ databases">
        <title>Complete genome sequence of Hymenobacter sp. TS19 in Coasted Sand Dune.</title>
        <authorList>
            <person name="Lee J.-H."/>
            <person name="Jung J.-H."/>
            <person name="Jeong S."/>
            <person name="Zhao L."/>
            <person name="Kim M.-K."/>
            <person name="Seo H.-S."/>
            <person name="Lim S."/>
        </authorList>
    </citation>
    <scope>NUCLEOTIDE SEQUENCE [LARGE SCALE GENOMIC DNA]</scope>
    <source>
        <strain evidence="1 2">TS19</strain>
    </source>
</reference>
<evidence type="ECO:0008006" key="3">
    <source>
        <dbReference type="Google" id="ProtNLM"/>
    </source>
</evidence>
<proteinExistence type="predicted"/>
<organism evidence="1 2">
    <name type="scientific">Hymenobacter taeanensis</name>
    <dbReference type="NCBI Taxonomy" id="2735321"/>
    <lineage>
        <taxon>Bacteria</taxon>
        <taxon>Pseudomonadati</taxon>
        <taxon>Bacteroidota</taxon>
        <taxon>Cytophagia</taxon>
        <taxon>Cytophagales</taxon>
        <taxon>Hymenobacteraceae</taxon>
        <taxon>Hymenobacter</taxon>
    </lineage>
</organism>
<accession>A0A6M6BIZ9</accession>
<dbReference type="EMBL" id="CP053538">
    <property type="protein sequence ID" value="QJX47979.1"/>
    <property type="molecule type" value="Genomic_DNA"/>
</dbReference>
<sequence length="172" mass="20155">MWRILIPFETVKRQLYSWRFCLVLFLLLLAQSVQAQVPQALVGRWALQQISFEARRPLPDSLQQKLFYSPAGETNSAVKEGTLTVQIEFRADGTYRYEMIREKQPFYTEQGRYQVKNGVLTSYSADTDHSAPTLDTQAITKLTRKVLQVEIPIWKPEQRVFQQIRYVRLANR</sequence>
<protein>
    <recommendedName>
        <fullName evidence="3">Lipocalin-like domain-containing protein</fullName>
    </recommendedName>
</protein>
<dbReference type="Proteomes" id="UP000501623">
    <property type="component" value="Chromosome"/>
</dbReference>
<gene>
    <name evidence="1" type="ORF">HMJ29_13940</name>
</gene>